<gene>
    <name evidence="1" type="ORF">N473_26065</name>
</gene>
<dbReference type="EMBL" id="AUYC01000064">
    <property type="protein sequence ID" value="KZN58931.1"/>
    <property type="molecule type" value="Genomic_DNA"/>
</dbReference>
<protein>
    <submittedName>
        <fullName evidence="1">Uncharacterized protein</fullName>
    </submittedName>
</protein>
<accession>A0A161XYE2</accession>
<evidence type="ECO:0000313" key="2">
    <source>
        <dbReference type="Proteomes" id="UP000076486"/>
    </source>
</evidence>
<organism evidence="1 2">
    <name type="scientific">Pseudoalteromonas luteoviolacea CPMOR-1</name>
    <dbReference type="NCBI Taxonomy" id="1365248"/>
    <lineage>
        <taxon>Bacteria</taxon>
        <taxon>Pseudomonadati</taxon>
        <taxon>Pseudomonadota</taxon>
        <taxon>Gammaproteobacteria</taxon>
        <taxon>Alteromonadales</taxon>
        <taxon>Pseudoalteromonadaceae</taxon>
        <taxon>Pseudoalteromonas</taxon>
    </lineage>
</organism>
<dbReference type="PATRIC" id="fig|1365248.3.peg.4688"/>
<sequence length="72" mass="8366">MQHANDNERSECASFAQGEISRFNRTKSIHLYRLSNRVKAGKAWILKRYMDSTTSHIQCNVVSTKTKESIYE</sequence>
<name>A0A161XYE2_9GAMM</name>
<proteinExistence type="predicted"/>
<reference evidence="1 2" key="1">
    <citation type="submission" date="2013-07" db="EMBL/GenBank/DDBJ databases">
        <title>Comparative Genomic and Metabolomic Analysis of Twelve Strains of Pseudoalteromonas luteoviolacea.</title>
        <authorList>
            <person name="Vynne N.G."/>
            <person name="Mansson M."/>
            <person name="Gram L."/>
        </authorList>
    </citation>
    <scope>NUCLEOTIDE SEQUENCE [LARGE SCALE GENOMIC DNA]</scope>
    <source>
        <strain evidence="1 2">CPMOR-1</strain>
    </source>
</reference>
<dbReference type="Proteomes" id="UP000076486">
    <property type="component" value="Unassembled WGS sequence"/>
</dbReference>
<evidence type="ECO:0000313" key="1">
    <source>
        <dbReference type="EMBL" id="KZN58931.1"/>
    </source>
</evidence>
<dbReference type="AlphaFoldDB" id="A0A161XYE2"/>
<comment type="caution">
    <text evidence="1">The sequence shown here is derived from an EMBL/GenBank/DDBJ whole genome shotgun (WGS) entry which is preliminary data.</text>
</comment>